<keyword evidence="3" id="KW-0285">Flavoprotein</keyword>
<dbReference type="Proteomes" id="UP000177746">
    <property type="component" value="Unassembled WGS sequence"/>
</dbReference>
<dbReference type="GO" id="GO:1903457">
    <property type="term" value="P:lactate catabolic process"/>
    <property type="evidence" value="ECO:0007669"/>
    <property type="project" value="TreeGrafter"/>
</dbReference>
<sequence length="402" mass="45701">MKLAEEIGKFFKGEVLDDEITLKKYSRDASLFEVRPKLVVLPKDSEDLKNLVKWIKDNPGHSITIRAAGSDMTGGSLSESIIADVTRYLNKMGEISEHRGLTSVLVEPGMFYREFERKTLEKGLILPCFPASKSLCALGGMFGNNCAGEKSLRYGKMENFILETKVIFSDGNEYTVKPLSRAELDIKMKQGDFEGNLYKKVFELIENNREAIEQARPEVSKNSAGYYLWNVLSRALDTFDLNKLLVGSQGTLGIVTEMKLRLVPEKRCHDLVALFFKSWDELPQVVNAILPQDPESLETFDKDTLKLGIQFMPEIARKAGSSFFSFALKFLPEALISVEMLGLPKLVVLVEVSENTEEEVKDKVRNIVEAIKPFNIWSRIVEKDSEEEKFWVMRRESFNLLR</sequence>
<dbReference type="InterPro" id="IPR016164">
    <property type="entry name" value="FAD-linked_Oxase-like_C"/>
</dbReference>
<dbReference type="EMBL" id="MHVI01000019">
    <property type="protein sequence ID" value="OHA91099.1"/>
    <property type="molecule type" value="Genomic_DNA"/>
</dbReference>
<evidence type="ECO:0000256" key="6">
    <source>
        <dbReference type="ARBA" id="ARBA00023002"/>
    </source>
</evidence>
<evidence type="ECO:0000259" key="8">
    <source>
        <dbReference type="PROSITE" id="PS51387"/>
    </source>
</evidence>
<dbReference type="PANTHER" id="PTHR11748">
    <property type="entry name" value="D-LACTATE DEHYDROGENASE"/>
    <property type="match status" value="1"/>
</dbReference>
<dbReference type="InterPro" id="IPR036318">
    <property type="entry name" value="FAD-bd_PCMH-like_sf"/>
</dbReference>
<name>A0A1G2T2S5_9BACT</name>
<feature type="domain" description="FAD-binding PCMH-type" evidence="8">
    <location>
        <begin position="32"/>
        <end position="265"/>
    </location>
</feature>
<dbReference type="SUPFAM" id="SSF56176">
    <property type="entry name" value="FAD-binding/transporter-associated domain-like"/>
    <property type="match status" value="1"/>
</dbReference>
<dbReference type="Pfam" id="PF01565">
    <property type="entry name" value="FAD_binding_4"/>
    <property type="match status" value="1"/>
</dbReference>
<dbReference type="EC" id="1.1.2.4" evidence="7"/>
<comment type="caution">
    <text evidence="9">The sequence shown here is derived from an EMBL/GenBank/DDBJ whole genome shotgun (WGS) entry which is preliminary data.</text>
</comment>
<gene>
    <name evidence="9" type="ORF">A2665_02810</name>
</gene>
<evidence type="ECO:0000256" key="5">
    <source>
        <dbReference type="ARBA" id="ARBA00022946"/>
    </source>
</evidence>
<keyword evidence="5" id="KW-0809">Transit peptide</keyword>
<dbReference type="PANTHER" id="PTHR11748:SF111">
    <property type="entry name" value="D-LACTATE DEHYDROGENASE, MITOCHONDRIAL-RELATED"/>
    <property type="match status" value="1"/>
</dbReference>
<dbReference type="InterPro" id="IPR006094">
    <property type="entry name" value="Oxid_FAD_bind_N"/>
</dbReference>
<comment type="cofactor">
    <cofactor evidence="1">
        <name>FAD</name>
        <dbReference type="ChEBI" id="CHEBI:57692"/>
    </cofactor>
</comment>
<keyword evidence="4" id="KW-0274">FAD</keyword>
<organism evidence="9 10">
    <name type="scientific">Candidatus Zambryskibacteria bacterium RIFCSPHIGHO2_01_FULL_46_30</name>
    <dbReference type="NCBI Taxonomy" id="1802739"/>
    <lineage>
        <taxon>Bacteria</taxon>
        <taxon>Candidatus Zambryskiibacteriota</taxon>
    </lineage>
</organism>
<proteinExistence type="inferred from homology"/>
<dbReference type="GO" id="GO:0004458">
    <property type="term" value="F:D-lactate dehydrogenase (cytochrome) activity"/>
    <property type="evidence" value="ECO:0007669"/>
    <property type="project" value="UniProtKB-EC"/>
</dbReference>
<dbReference type="Pfam" id="PF02913">
    <property type="entry name" value="FAD-oxidase_C"/>
    <property type="match status" value="1"/>
</dbReference>
<dbReference type="GO" id="GO:0071949">
    <property type="term" value="F:FAD binding"/>
    <property type="evidence" value="ECO:0007669"/>
    <property type="project" value="InterPro"/>
</dbReference>
<dbReference type="SUPFAM" id="SSF55103">
    <property type="entry name" value="FAD-linked oxidases, C-terminal domain"/>
    <property type="match status" value="1"/>
</dbReference>
<evidence type="ECO:0000256" key="3">
    <source>
        <dbReference type="ARBA" id="ARBA00022630"/>
    </source>
</evidence>
<comment type="similarity">
    <text evidence="2">Belongs to the FAD-binding oxidoreductase/transferase type 4 family.</text>
</comment>
<dbReference type="InterPro" id="IPR004113">
    <property type="entry name" value="FAD-bd_oxidored_4_C"/>
</dbReference>
<evidence type="ECO:0000256" key="1">
    <source>
        <dbReference type="ARBA" id="ARBA00001974"/>
    </source>
</evidence>
<evidence type="ECO:0000256" key="2">
    <source>
        <dbReference type="ARBA" id="ARBA00008000"/>
    </source>
</evidence>
<dbReference type="InterPro" id="IPR016169">
    <property type="entry name" value="FAD-bd_PCMH_sub2"/>
</dbReference>
<evidence type="ECO:0000256" key="7">
    <source>
        <dbReference type="ARBA" id="ARBA00038897"/>
    </source>
</evidence>
<evidence type="ECO:0000313" key="10">
    <source>
        <dbReference type="Proteomes" id="UP000177746"/>
    </source>
</evidence>
<dbReference type="InterPro" id="IPR016166">
    <property type="entry name" value="FAD-bd_PCMH"/>
</dbReference>
<dbReference type="Gene3D" id="3.30.465.10">
    <property type="match status" value="2"/>
</dbReference>
<dbReference type="PROSITE" id="PS51387">
    <property type="entry name" value="FAD_PCMH"/>
    <property type="match status" value="1"/>
</dbReference>
<reference evidence="9 10" key="1">
    <citation type="journal article" date="2016" name="Nat. Commun.">
        <title>Thousands of microbial genomes shed light on interconnected biogeochemical processes in an aquifer system.</title>
        <authorList>
            <person name="Anantharaman K."/>
            <person name="Brown C.T."/>
            <person name="Hug L.A."/>
            <person name="Sharon I."/>
            <person name="Castelle C.J."/>
            <person name="Probst A.J."/>
            <person name="Thomas B.C."/>
            <person name="Singh A."/>
            <person name="Wilkins M.J."/>
            <person name="Karaoz U."/>
            <person name="Brodie E.L."/>
            <person name="Williams K.H."/>
            <person name="Hubbard S.S."/>
            <person name="Banfield J.F."/>
        </authorList>
    </citation>
    <scope>NUCLEOTIDE SEQUENCE [LARGE SCALE GENOMIC DNA]</scope>
</reference>
<evidence type="ECO:0000256" key="4">
    <source>
        <dbReference type="ARBA" id="ARBA00022827"/>
    </source>
</evidence>
<accession>A0A1G2T2S5</accession>
<keyword evidence="6" id="KW-0560">Oxidoreductase</keyword>
<protein>
    <recommendedName>
        <fullName evidence="7">D-lactate dehydrogenase (cytochrome)</fullName>
        <ecNumber evidence="7">1.1.2.4</ecNumber>
    </recommendedName>
</protein>
<evidence type="ECO:0000313" key="9">
    <source>
        <dbReference type="EMBL" id="OHA91099.1"/>
    </source>
</evidence>
<dbReference type="AlphaFoldDB" id="A0A1G2T2S5"/>
<feature type="non-terminal residue" evidence="9">
    <location>
        <position position="402"/>
    </location>
</feature>
<dbReference type="GO" id="GO:0008720">
    <property type="term" value="F:D-lactate dehydrogenase (NAD+) activity"/>
    <property type="evidence" value="ECO:0007669"/>
    <property type="project" value="TreeGrafter"/>
</dbReference>